<dbReference type="GO" id="GO:0005524">
    <property type="term" value="F:ATP binding"/>
    <property type="evidence" value="ECO:0007669"/>
    <property type="project" value="UniProtKB-KW"/>
</dbReference>
<dbReference type="Pfam" id="PF00005">
    <property type="entry name" value="ABC_tran"/>
    <property type="match status" value="1"/>
</dbReference>
<dbReference type="InterPro" id="IPR051309">
    <property type="entry name" value="ABCF_ATPase"/>
</dbReference>
<name>A0A923I3J2_9FIRM</name>
<sequence>MKTAMKIFSKMFRLPLIPTGNLGFNRDQFEQDLATFSEGQKKKVCLAKSLCQSAHLYLWDEPLNNIDVLSRVQIEDLLLQTPPTMIFVEHDRSFIDHVATKIIEL</sequence>
<proteinExistence type="predicted"/>
<organism evidence="2 3">
    <name type="scientific">Acetobacterium paludosum</name>
    <dbReference type="NCBI Taxonomy" id="52693"/>
    <lineage>
        <taxon>Bacteria</taxon>
        <taxon>Bacillati</taxon>
        <taxon>Bacillota</taxon>
        <taxon>Clostridia</taxon>
        <taxon>Eubacteriales</taxon>
        <taxon>Eubacteriaceae</taxon>
        <taxon>Acetobacterium</taxon>
    </lineage>
</organism>
<keyword evidence="3" id="KW-1185">Reference proteome</keyword>
<reference evidence="2" key="2">
    <citation type="submission" date="2020-10" db="EMBL/GenBank/DDBJ databases">
        <title>Comparative genomics of the Acetobacterium genus.</title>
        <authorList>
            <person name="Marshall C."/>
            <person name="May H."/>
            <person name="Norman S."/>
        </authorList>
    </citation>
    <scope>NUCLEOTIDE SEQUENCE</scope>
    <source>
        <strain evidence="2">DER-2019</strain>
    </source>
</reference>
<dbReference type="AlphaFoldDB" id="A0A923I3J2"/>
<feature type="domain" description="ABC transporter" evidence="1">
    <location>
        <begin position="22"/>
        <end position="64"/>
    </location>
</feature>
<comment type="caution">
    <text evidence="2">The sequence shown here is derived from an EMBL/GenBank/DDBJ whole genome shotgun (WGS) entry which is preliminary data.</text>
</comment>
<keyword evidence="2" id="KW-0067">ATP-binding</keyword>
<reference evidence="2" key="1">
    <citation type="submission" date="2019-10" db="EMBL/GenBank/DDBJ databases">
        <authorList>
            <person name="Ross D.E."/>
            <person name="Gulliver D."/>
        </authorList>
    </citation>
    <scope>NUCLEOTIDE SEQUENCE</scope>
    <source>
        <strain evidence="2">DER-2019</strain>
    </source>
</reference>
<dbReference type="InterPro" id="IPR003439">
    <property type="entry name" value="ABC_transporter-like_ATP-bd"/>
</dbReference>
<evidence type="ECO:0000313" key="2">
    <source>
        <dbReference type="EMBL" id="MBC3889303.1"/>
    </source>
</evidence>
<evidence type="ECO:0000259" key="1">
    <source>
        <dbReference type="Pfam" id="PF00005"/>
    </source>
</evidence>
<dbReference type="InterPro" id="IPR027417">
    <property type="entry name" value="P-loop_NTPase"/>
</dbReference>
<dbReference type="Proteomes" id="UP000616595">
    <property type="component" value="Unassembled WGS sequence"/>
</dbReference>
<gene>
    <name evidence="2" type="ORF">GH810_13360</name>
</gene>
<dbReference type="OrthoDB" id="9801441at2"/>
<keyword evidence="2" id="KW-0547">Nucleotide-binding</keyword>
<dbReference type="EMBL" id="WJBD01000017">
    <property type="protein sequence ID" value="MBC3889303.1"/>
    <property type="molecule type" value="Genomic_DNA"/>
</dbReference>
<dbReference type="PANTHER" id="PTHR42855:SF2">
    <property type="entry name" value="DRUG RESISTANCE ABC TRANSPORTER,ATP-BINDING PROTEIN"/>
    <property type="match status" value="1"/>
</dbReference>
<accession>A0A923I3J2</accession>
<dbReference type="PANTHER" id="PTHR42855">
    <property type="entry name" value="ABC TRANSPORTER ATP-BINDING SUBUNIT"/>
    <property type="match status" value="1"/>
</dbReference>
<dbReference type="GO" id="GO:0016887">
    <property type="term" value="F:ATP hydrolysis activity"/>
    <property type="evidence" value="ECO:0007669"/>
    <property type="project" value="InterPro"/>
</dbReference>
<protein>
    <submittedName>
        <fullName evidence="2">ATP-binding cassette domain-containing protein</fullName>
    </submittedName>
</protein>
<evidence type="ECO:0000313" key="3">
    <source>
        <dbReference type="Proteomes" id="UP000616595"/>
    </source>
</evidence>
<dbReference type="Gene3D" id="3.40.50.300">
    <property type="entry name" value="P-loop containing nucleotide triphosphate hydrolases"/>
    <property type="match status" value="1"/>
</dbReference>
<dbReference type="SUPFAM" id="SSF52540">
    <property type="entry name" value="P-loop containing nucleoside triphosphate hydrolases"/>
    <property type="match status" value="1"/>
</dbReference>